<keyword evidence="2" id="KW-0472">Membrane</keyword>
<evidence type="ECO:0000256" key="1">
    <source>
        <dbReference type="SAM" id="MobiDB-lite"/>
    </source>
</evidence>
<protein>
    <recommendedName>
        <fullName evidence="5">Thioredoxin-like fold domain-containing protein</fullName>
    </recommendedName>
</protein>
<evidence type="ECO:0000313" key="4">
    <source>
        <dbReference type="Proteomes" id="UP000178168"/>
    </source>
</evidence>
<organism evidence="3 4">
    <name type="scientific">Candidatus Yonathbacteria bacterium RIFOXYD1_FULL_52_36</name>
    <dbReference type="NCBI Taxonomy" id="1802730"/>
    <lineage>
        <taxon>Bacteria</taxon>
        <taxon>Candidatus Yonathiibacteriota</taxon>
    </lineage>
</organism>
<gene>
    <name evidence="3" type="ORF">A2591_04240</name>
</gene>
<dbReference type="STRING" id="1802730.A2591_04240"/>
<feature type="region of interest" description="Disordered" evidence="1">
    <location>
        <begin position="221"/>
        <end position="242"/>
    </location>
</feature>
<dbReference type="Proteomes" id="UP000178168">
    <property type="component" value="Unassembled WGS sequence"/>
</dbReference>
<evidence type="ECO:0008006" key="5">
    <source>
        <dbReference type="Google" id="ProtNLM"/>
    </source>
</evidence>
<evidence type="ECO:0000313" key="3">
    <source>
        <dbReference type="EMBL" id="OHA85894.1"/>
    </source>
</evidence>
<comment type="caution">
    <text evidence="3">The sequence shown here is derived from an EMBL/GenBank/DDBJ whole genome shotgun (WGS) entry which is preliminary data.</text>
</comment>
<proteinExistence type="predicted"/>
<accession>A0A1G2SLR8</accession>
<feature type="compositionally biased region" description="Basic and acidic residues" evidence="1">
    <location>
        <begin position="221"/>
        <end position="231"/>
    </location>
</feature>
<keyword evidence="2" id="KW-0812">Transmembrane</keyword>
<reference evidence="3 4" key="1">
    <citation type="journal article" date="2016" name="Nat. Commun.">
        <title>Thousands of microbial genomes shed light on interconnected biogeochemical processes in an aquifer system.</title>
        <authorList>
            <person name="Anantharaman K."/>
            <person name="Brown C.T."/>
            <person name="Hug L.A."/>
            <person name="Sharon I."/>
            <person name="Castelle C.J."/>
            <person name="Probst A.J."/>
            <person name="Thomas B.C."/>
            <person name="Singh A."/>
            <person name="Wilkins M.J."/>
            <person name="Karaoz U."/>
            <person name="Brodie E.L."/>
            <person name="Williams K.H."/>
            <person name="Hubbard S.S."/>
            <person name="Banfield J.F."/>
        </authorList>
    </citation>
    <scope>NUCLEOTIDE SEQUENCE [LARGE SCALE GENOMIC DNA]</scope>
</reference>
<name>A0A1G2SLR8_9BACT</name>
<evidence type="ECO:0000256" key="2">
    <source>
        <dbReference type="SAM" id="Phobius"/>
    </source>
</evidence>
<dbReference type="EMBL" id="MHUZ01000013">
    <property type="protein sequence ID" value="OHA85894.1"/>
    <property type="molecule type" value="Genomic_DNA"/>
</dbReference>
<feature type="transmembrane region" description="Helical" evidence="2">
    <location>
        <begin position="7"/>
        <end position="24"/>
    </location>
</feature>
<sequence>MIDWKKYVIVLIITAVIFFTAIGFNDRVNENRVQEITSIQDKIALDIAASETQFDLLQERSCDAFGESTLSDELGELAGKLAYAEERLGAKDEQVLQLKKYYSLLQVKDFLLIKKMSAKCGFKPITILYFYSNEGDCEKCSTEGYVLTHLRETYPEVRVYSFDYHLSFPVIETLKTMYSLEGELPVLILNEKVTYGFKDENEIIQAMPLLADLKKKRDAEEKARELLDQKPPRGATTTKESR</sequence>
<keyword evidence="2" id="KW-1133">Transmembrane helix</keyword>
<dbReference type="AlphaFoldDB" id="A0A1G2SLR8"/>